<comment type="caution">
    <text evidence="1">The sequence shown here is derived from an EMBL/GenBank/DDBJ whole genome shotgun (WGS) entry which is preliminary data.</text>
</comment>
<protein>
    <submittedName>
        <fullName evidence="1">Uncharacterized protein</fullName>
    </submittedName>
</protein>
<evidence type="ECO:0000313" key="2">
    <source>
        <dbReference type="Proteomes" id="UP000299102"/>
    </source>
</evidence>
<keyword evidence="2" id="KW-1185">Reference proteome</keyword>
<reference evidence="1 2" key="1">
    <citation type="journal article" date="2019" name="Commun. Biol.">
        <title>The bagworm genome reveals a unique fibroin gene that provides high tensile strength.</title>
        <authorList>
            <person name="Kono N."/>
            <person name="Nakamura H."/>
            <person name="Ohtoshi R."/>
            <person name="Tomita M."/>
            <person name="Numata K."/>
            <person name="Arakawa K."/>
        </authorList>
    </citation>
    <scope>NUCLEOTIDE SEQUENCE [LARGE SCALE GENOMIC DNA]</scope>
</reference>
<sequence length="86" mass="9900">MEPKSVSRAKPKSETKLRTRLELRTEKGIRIEIETGHGSWLKTDGCDDVSQIGDYGQDLLYTVEAVNNSFISLKNYFNSYHKYTKL</sequence>
<evidence type="ECO:0000313" key="1">
    <source>
        <dbReference type="EMBL" id="GBP00944.1"/>
    </source>
</evidence>
<dbReference type="AlphaFoldDB" id="A0A4C1SG07"/>
<dbReference type="EMBL" id="BGZK01003403">
    <property type="protein sequence ID" value="GBP00944.1"/>
    <property type="molecule type" value="Genomic_DNA"/>
</dbReference>
<organism evidence="1 2">
    <name type="scientific">Eumeta variegata</name>
    <name type="common">Bagworm moth</name>
    <name type="synonym">Eumeta japonica</name>
    <dbReference type="NCBI Taxonomy" id="151549"/>
    <lineage>
        <taxon>Eukaryota</taxon>
        <taxon>Metazoa</taxon>
        <taxon>Ecdysozoa</taxon>
        <taxon>Arthropoda</taxon>
        <taxon>Hexapoda</taxon>
        <taxon>Insecta</taxon>
        <taxon>Pterygota</taxon>
        <taxon>Neoptera</taxon>
        <taxon>Endopterygota</taxon>
        <taxon>Lepidoptera</taxon>
        <taxon>Glossata</taxon>
        <taxon>Ditrysia</taxon>
        <taxon>Tineoidea</taxon>
        <taxon>Psychidae</taxon>
        <taxon>Oiketicinae</taxon>
        <taxon>Eumeta</taxon>
    </lineage>
</organism>
<name>A0A4C1SG07_EUMVA</name>
<proteinExistence type="predicted"/>
<dbReference type="Proteomes" id="UP000299102">
    <property type="component" value="Unassembled WGS sequence"/>
</dbReference>
<gene>
    <name evidence="1" type="ORF">EVAR_89582_1</name>
</gene>
<accession>A0A4C1SG07</accession>